<sequence length="372" mass="42350">MIRRLIPKSVEELAEWYMRYISPLSLIAGFIADNLILLRRVDVWTSNALLFFYLTVAAICIVLLNLIESGRLRHPLFLKILPLIPVVAQFAFGGLFSGYLSLYSRSAAYAFSWIFVVLLAGLLIGNERFVRFYRNFSFQMSVYFGALFSFYIFFLPVVFHQIGPWMFAVSGAASLTAIALFILILSKLVPDVVRRERTKTSRAIAVIFVVFNILYFTNVIPPLPLALKDAGVYHSVKRTGDTYVLQSEPVPWYQSYLRYSMVYHRLAAQAGAPGEPVYVWSAVFAPSGLSTTVFHQWQKYDDITKKWQTKSTFSFPIQGGRDGGYRGYSVKQDASRGDWRVNVITQYGQIIGQISFRIEDVPTPINLIETQQ</sequence>
<dbReference type="STRING" id="1618671.UY67_C0004G0026"/>
<evidence type="ECO:0000256" key="1">
    <source>
        <dbReference type="SAM" id="Phobius"/>
    </source>
</evidence>
<evidence type="ECO:0000313" key="3">
    <source>
        <dbReference type="EMBL" id="KKW24708.1"/>
    </source>
</evidence>
<protein>
    <recommendedName>
        <fullName evidence="2">DUF2914 domain-containing protein</fullName>
    </recommendedName>
</protein>
<feature type="transmembrane region" description="Helical" evidence="1">
    <location>
        <begin position="76"/>
        <end position="100"/>
    </location>
</feature>
<keyword evidence="1" id="KW-1133">Transmembrane helix</keyword>
<accession>A0A0G1X0S6</accession>
<dbReference type="EMBL" id="LCQW01000004">
    <property type="protein sequence ID" value="KKW24708.1"/>
    <property type="molecule type" value="Genomic_DNA"/>
</dbReference>
<feature type="transmembrane region" description="Helical" evidence="1">
    <location>
        <begin position="106"/>
        <end position="124"/>
    </location>
</feature>
<evidence type="ECO:0000313" key="4">
    <source>
        <dbReference type="Proteomes" id="UP000034273"/>
    </source>
</evidence>
<dbReference type="InterPro" id="IPR022606">
    <property type="entry name" value="DUF2914"/>
</dbReference>
<organism evidence="3 4">
    <name type="scientific">Candidatus Kaiserbacteria bacterium GW2011_GWA2_52_12</name>
    <dbReference type="NCBI Taxonomy" id="1618671"/>
    <lineage>
        <taxon>Bacteria</taxon>
        <taxon>Candidatus Kaiseribacteriota</taxon>
    </lineage>
</organism>
<feature type="transmembrane region" description="Helical" evidence="1">
    <location>
        <begin position="201"/>
        <end position="220"/>
    </location>
</feature>
<comment type="caution">
    <text evidence="3">The sequence shown here is derived from an EMBL/GenBank/DDBJ whole genome shotgun (WGS) entry which is preliminary data.</text>
</comment>
<feature type="transmembrane region" description="Helical" evidence="1">
    <location>
        <begin position="20"/>
        <end position="38"/>
    </location>
</feature>
<dbReference type="Proteomes" id="UP000034273">
    <property type="component" value="Unassembled WGS sequence"/>
</dbReference>
<reference evidence="3 4" key="1">
    <citation type="journal article" date="2015" name="Nature">
        <title>rRNA introns, odd ribosomes, and small enigmatic genomes across a large radiation of phyla.</title>
        <authorList>
            <person name="Brown C.T."/>
            <person name="Hug L.A."/>
            <person name="Thomas B.C."/>
            <person name="Sharon I."/>
            <person name="Castelle C.J."/>
            <person name="Singh A."/>
            <person name="Wilkins M.J."/>
            <person name="Williams K.H."/>
            <person name="Banfield J.F."/>
        </authorList>
    </citation>
    <scope>NUCLEOTIDE SEQUENCE [LARGE SCALE GENOMIC DNA]</scope>
</reference>
<feature type="transmembrane region" description="Helical" evidence="1">
    <location>
        <begin position="136"/>
        <end position="159"/>
    </location>
</feature>
<dbReference type="Pfam" id="PF11141">
    <property type="entry name" value="DUF2914"/>
    <property type="match status" value="1"/>
</dbReference>
<evidence type="ECO:0000259" key="2">
    <source>
        <dbReference type="Pfam" id="PF11141"/>
    </source>
</evidence>
<proteinExistence type="predicted"/>
<name>A0A0G1X0S6_9BACT</name>
<feature type="transmembrane region" description="Helical" evidence="1">
    <location>
        <begin position="44"/>
        <end position="64"/>
    </location>
</feature>
<keyword evidence="1" id="KW-0812">Transmembrane</keyword>
<dbReference type="AlphaFoldDB" id="A0A0G1X0S6"/>
<keyword evidence="1" id="KW-0472">Membrane</keyword>
<feature type="domain" description="DUF2914" evidence="2">
    <location>
        <begin position="291"/>
        <end position="358"/>
    </location>
</feature>
<feature type="transmembrane region" description="Helical" evidence="1">
    <location>
        <begin position="165"/>
        <end position="189"/>
    </location>
</feature>
<gene>
    <name evidence="3" type="ORF">UY67_C0004G0026</name>
</gene>